<keyword evidence="2" id="KW-1185">Reference proteome</keyword>
<dbReference type="Proteomes" id="UP001595987">
    <property type="component" value="Unassembled WGS sequence"/>
</dbReference>
<proteinExistence type="predicted"/>
<protein>
    <submittedName>
        <fullName evidence="1">DUF956 family protein</fullName>
    </submittedName>
</protein>
<comment type="caution">
    <text evidence="1">The sequence shown here is derived from an EMBL/GenBank/DDBJ whole genome shotgun (WGS) entry which is preliminary data.</text>
</comment>
<reference evidence="2" key="1">
    <citation type="journal article" date="2019" name="Int. J. Syst. Evol. Microbiol.">
        <title>The Global Catalogue of Microorganisms (GCM) 10K type strain sequencing project: providing services to taxonomists for standard genome sequencing and annotation.</title>
        <authorList>
            <consortium name="The Broad Institute Genomics Platform"/>
            <consortium name="The Broad Institute Genome Sequencing Center for Infectious Disease"/>
            <person name="Wu L."/>
            <person name="Ma J."/>
        </authorList>
    </citation>
    <scope>NUCLEOTIDE SEQUENCE [LARGE SCALE GENOMIC DNA]</scope>
    <source>
        <strain evidence="2">CCUG 63287</strain>
    </source>
</reference>
<evidence type="ECO:0000313" key="2">
    <source>
        <dbReference type="Proteomes" id="UP001595987"/>
    </source>
</evidence>
<evidence type="ECO:0000313" key="1">
    <source>
        <dbReference type="EMBL" id="MFC4652054.1"/>
    </source>
</evidence>
<dbReference type="EMBL" id="JBHSGD010000004">
    <property type="protein sequence ID" value="MFC4652054.1"/>
    <property type="molecule type" value="Genomic_DNA"/>
</dbReference>
<dbReference type="InterPro" id="IPR010360">
    <property type="entry name" value="DUF956"/>
</dbReference>
<sequence length="119" mass="13674">METQRTQMVYETDGQVYLSTVEPGKIRLDNNGFEFKYKNSHMGKNLFFKWETISKAEIDISLRGKVRPQFAIILNGQSRIRFFSKNSGAILKRMGKEIGTKNISRTPSLLDALTRGLRN</sequence>
<accession>A0ABV9JFG3</accession>
<dbReference type="RefSeq" id="WP_213533482.1">
    <property type="nucleotide sequence ID" value="NZ_BOVQ01000002.1"/>
</dbReference>
<name>A0ABV9JFG3_9LACT</name>
<gene>
    <name evidence="1" type="ORF">ACFO26_03960</name>
</gene>
<organism evidence="1 2">
    <name type="scientific">Lactococcus nasutitermitis</name>
    <dbReference type="NCBI Taxonomy" id="1652957"/>
    <lineage>
        <taxon>Bacteria</taxon>
        <taxon>Bacillati</taxon>
        <taxon>Bacillota</taxon>
        <taxon>Bacilli</taxon>
        <taxon>Lactobacillales</taxon>
        <taxon>Streptococcaceae</taxon>
        <taxon>Lactococcus</taxon>
    </lineage>
</organism>
<dbReference type="Pfam" id="PF06115">
    <property type="entry name" value="DUF956"/>
    <property type="match status" value="1"/>
</dbReference>